<feature type="domain" description="PAS" evidence="4">
    <location>
        <begin position="243"/>
        <end position="281"/>
    </location>
</feature>
<keyword evidence="2" id="KW-0973">c-di-GMP</keyword>
<dbReference type="GO" id="GO:0016020">
    <property type="term" value="C:membrane"/>
    <property type="evidence" value="ECO:0007669"/>
    <property type="project" value="InterPro"/>
</dbReference>
<dbReference type="Proteomes" id="UP000004200">
    <property type="component" value="Unassembled WGS sequence"/>
</dbReference>
<dbReference type="CDD" id="cd01949">
    <property type="entry name" value="GGDEF"/>
    <property type="match status" value="1"/>
</dbReference>
<dbReference type="SUPFAM" id="SSF55073">
    <property type="entry name" value="Nucleotide cyclase"/>
    <property type="match status" value="1"/>
</dbReference>
<dbReference type="SMART" id="SM00267">
    <property type="entry name" value="GGDEF"/>
    <property type="match status" value="1"/>
</dbReference>
<dbReference type="InterPro" id="IPR035965">
    <property type="entry name" value="PAS-like_dom_sf"/>
</dbReference>
<dbReference type="eggNOG" id="COG5001">
    <property type="taxonomic scope" value="Bacteria"/>
</dbReference>
<dbReference type="Pfam" id="PF00563">
    <property type="entry name" value="EAL"/>
    <property type="match status" value="1"/>
</dbReference>
<evidence type="ECO:0000256" key="2">
    <source>
        <dbReference type="ARBA" id="ARBA00022636"/>
    </source>
</evidence>
<feature type="domain" description="HAMP" evidence="6">
    <location>
        <begin position="177"/>
        <end position="231"/>
    </location>
</feature>
<feature type="transmembrane region" description="Helical" evidence="3">
    <location>
        <begin position="161"/>
        <end position="180"/>
    </location>
</feature>
<keyword evidence="3" id="KW-0812">Transmembrane</keyword>
<evidence type="ECO:0000256" key="1">
    <source>
        <dbReference type="ARBA" id="ARBA00012282"/>
    </source>
</evidence>
<protein>
    <recommendedName>
        <fullName evidence="1">cyclic-guanylate-specific phosphodiesterase</fullName>
        <ecNumber evidence="1">3.1.4.52</ecNumber>
    </recommendedName>
</protein>
<dbReference type="NCBIfam" id="TIGR00229">
    <property type="entry name" value="sensory_box"/>
    <property type="match status" value="1"/>
</dbReference>
<dbReference type="InterPro" id="IPR003660">
    <property type="entry name" value="HAMP_dom"/>
</dbReference>
<dbReference type="NCBIfam" id="TIGR00254">
    <property type="entry name" value="GGDEF"/>
    <property type="match status" value="1"/>
</dbReference>
<keyword evidence="9" id="KW-1185">Reference proteome</keyword>
<dbReference type="GO" id="GO:0007165">
    <property type="term" value="P:signal transduction"/>
    <property type="evidence" value="ECO:0007669"/>
    <property type="project" value="InterPro"/>
</dbReference>
<dbReference type="GO" id="GO:0071111">
    <property type="term" value="F:cyclic-guanylate-specific phosphodiesterase activity"/>
    <property type="evidence" value="ECO:0007669"/>
    <property type="project" value="UniProtKB-EC"/>
</dbReference>
<dbReference type="PROSITE" id="PS50887">
    <property type="entry name" value="GGDEF"/>
    <property type="match status" value="1"/>
</dbReference>
<evidence type="ECO:0000259" key="5">
    <source>
        <dbReference type="PROSITE" id="PS50883"/>
    </source>
</evidence>
<keyword evidence="3" id="KW-1133">Transmembrane helix</keyword>
<dbReference type="OrthoDB" id="9804951at2"/>
<dbReference type="PANTHER" id="PTHR44757">
    <property type="entry name" value="DIGUANYLATE CYCLASE DGCP"/>
    <property type="match status" value="1"/>
</dbReference>
<dbReference type="Pfam" id="PF13188">
    <property type="entry name" value="PAS_8"/>
    <property type="match status" value="1"/>
</dbReference>
<dbReference type="InterPro" id="IPR001633">
    <property type="entry name" value="EAL_dom"/>
</dbReference>
<dbReference type="PROSITE" id="PS50883">
    <property type="entry name" value="EAL"/>
    <property type="match status" value="1"/>
</dbReference>
<dbReference type="SUPFAM" id="SSF55785">
    <property type="entry name" value="PYP-like sensor domain (PAS domain)"/>
    <property type="match status" value="1"/>
</dbReference>
<dbReference type="PROSITE" id="PS50885">
    <property type="entry name" value="HAMP"/>
    <property type="match status" value="1"/>
</dbReference>
<accession>G2E4B4</accession>
<keyword evidence="3" id="KW-0472">Membrane</keyword>
<organism evidence="8 9">
    <name type="scientific">Thiorhodococcus drewsii AZ1</name>
    <dbReference type="NCBI Taxonomy" id="765913"/>
    <lineage>
        <taxon>Bacteria</taxon>
        <taxon>Pseudomonadati</taxon>
        <taxon>Pseudomonadota</taxon>
        <taxon>Gammaproteobacteria</taxon>
        <taxon>Chromatiales</taxon>
        <taxon>Chromatiaceae</taxon>
        <taxon>Thiorhodococcus</taxon>
    </lineage>
</organism>
<reference evidence="8 9" key="1">
    <citation type="submission" date="2011-06" db="EMBL/GenBank/DDBJ databases">
        <title>The draft genome of Thiorhodococcus drewsii AZ1.</title>
        <authorList>
            <consortium name="US DOE Joint Genome Institute (JGI-PGF)"/>
            <person name="Lucas S."/>
            <person name="Han J."/>
            <person name="Lapidus A."/>
            <person name="Cheng J.-F."/>
            <person name="Goodwin L."/>
            <person name="Pitluck S."/>
            <person name="Peters L."/>
            <person name="Land M.L."/>
            <person name="Hauser L."/>
            <person name="Vogl K."/>
            <person name="Liu Z."/>
            <person name="Imhoff J."/>
            <person name="Thiel V."/>
            <person name="Frigaard N.-U."/>
            <person name="Bryant D.A."/>
            <person name="Woyke T.J."/>
        </authorList>
    </citation>
    <scope>NUCLEOTIDE SEQUENCE [LARGE SCALE GENOMIC DNA]</scope>
    <source>
        <strain evidence="8 9">AZ1</strain>
    </source>
</reference>
<comment type="caution">
    <text evidence="8">The sequence shown here is derived from an EMBL/GenBank/DDBJ whole genome shotgun (WGS) entry which is preliminary data.</text>
</comment>
<dbReference type="FunFam" id="3.20.20.450:FF:000001">
    <property type="entry name" value="Cyclic di-GMP phosphodiesterase yahA"/>
    <property type="match status" value="1"/>
</dbReference>
<dbReference type="EMBL" id="AFWT01000024">
    <property type="protein sequence ID" value="EGV29683.1"/>
    <property type="molecule type" value="Genomic_DNA"/>
</dbReference>
<dbReference type="InterPro" id="IPR000014">
    <property type="entry name" value="PAS"/>
</dbReference>
<dbReference type="STRING" id="765913.ThidrDRAFT_3127"/>
<dbReference type="RefSeq" id="WP_007041840.1">
    <property type="nucleotide sequence ID" value="NZ_AFWT01000024.1"/>
</dbReference>
<dbReference type="Pfam" id="PF00990">
    <property type="entry name" value="GGDEF"/>
    <property type="match status" value="1"/>
</dbReference>
<name>G2E4B4_9GAMM</name>
<sequence>MHKLSWHRSILFRTASVLVVLFLFLGVFALTVTFKLNQSRAEEESIARLDQLLDTVESTASVACFAKDDVLATELANGLLKNAEVLAVDIFAGGEKLTARRRTDAPLPMTSDAPDEPPLIRDVFSPFSPNLRVGQIRLTPNRALIEQSMRSELRLATIQTAIELALVALAVVAVVLLQVVRPIKQISDGLHGMDATRGDRLTAPSHHKSSEIGFLVEDVNLLADDLVRALDKERNLRIQREMDERRYHAIFQNVETGIFIIDREGVLISWNPAFERLMQLSIATQPEQPIALLDLDWKEPIALAEILLNCLNSASSVSRDLAHQRANEDDIWFSMVLTPIGNGSIQGVIHDITEHKQAEESAKRLAVTDPLTGLANRIGLERRLADLVEHYGQPHAFGFSLILVDFDDFTRINDSYGLALGDDILKEAASRLSACIKNTDLIARLGADQFAIALSNIYSGLDIECVAKRIQQRLQPPFFVTGSPVLLHASLGIAIYPQDSNEGASDLLHHAELALAHAKDKGGNLIQFFDPLLALAIEERRHLESELRRAIREHEFVLYYQPIVDLVEDTLVGAEALIRWRHPERGLVPPDDFIPLAEESGLIGEIGLWALEVASEQLAKWRAQAIQLYLSVNVSARQIPDGLPPETLFETARRHGCAPQSLALEITEGVLLSDFGSTAQWLSKIREQGFPVYLDDFGTGYSSLSYLKRFAVDRLKIDKSFVRDIATNASDRALVEAIIAMAKSLGIEVVAEGVEDAEHVRLLRGMGCRYAQGYFFSRPLPIDAFYAFRDRIPLLLRNTEEH</sequence>
<evidence type="ECO:0000259" key="4">
    <source>
        <dbReference type="PROSITE" id="PS50112"/>
    </source>
</evidence>
<dbReference type="SUPFAM" id="SSF141868">
    <property type="entry name" value="EAL domain-like"/>
    <property type="match status" value="1"/>
</dbReference>
<evidence type="ECO:0000256" key="3">
    <source>
        <dbReference type="SAM" id="Phobius"/>
    </source>
</evidence>
<dbReference type="CDD" id="cd00130">
    <property type="entry name" value="PAS"/>
    <property type="match status" value="1"/>
</dbReference>
<feature type="domain" description="GGDEF" evidence="7">
    <location>
        <begin position="397"/>
        <end position="531"/>
    </location>
</feature>
<dbReference type="CDD" id="cd01948">
    <property type="entry name" value="EAL"/>
    <property type="match status" value="1"/>
</dbReference>
<dbReference type="SMART" id="SM00052">
    <property type="entry name" value="EAL"/>
    <property type="match status" value="1"/>
</dbReference>
<dbReference type="InterPro" id="IPR035919">
    <property type="entry name" value="EAL_sf"/>
</dbReference>
<evidence type="ECO:0000313" key="9">
    <source>
        <dbReference type="Proteomes" id="UP000004200"/>
    </source>
</evidence>
<dbReference type="Gene3D" id="3.30.450.20">
    <property type="entry name" value="PAS domain"/>
    <property type="match status" value="1"/>
</dbReference>
<dbReference type="InterPro" id="IPR029787">
    <property type="entry name" value="Nucleotide_cyclase"/>
</dbReference>
<dbReference type="PANTHER" id="PTHR44757:SF2">
    <property type="entry name" value="BIOFILM ARCHITECTURE MAINTENANCE PROTEIN MBAA"/>
    <property type="match status" value="1"/>
</dbReference>
<gene>
    <name evidence="8" type="ORF">ThidrDRAFT_3127</name>
</gene>
<dbReference type="InterPro" id="IPR052155">
    <property type="entry name" value="Biofilm_reg_signaling"/>
</dbReference>
<dbReference type="AlphaFoldDB" id="G2E4B4"/>
<dbReference type="InterPro" id="IPR000160">
    <property type="entry name" value="GGDEF_dom"/>
</dbReference>
<proteinExistence type="predicted"/>
<evidence type="ECO:0000313" key="8">
    <source>
        <dbReference type="EMBL" id="EGV29683.1"/>
    </source>
</evidence>
<dbReference type="PROSITE" id="PS50112">
    <property type="entry name" value="PAS"/>
    <property type="match status" value="1"/>
</dbReference>
<evidence type="ECO:0000259" key="7">
    <source>
        <dbReference type="PROSITE" id="PS50887"/>
    </source>
</evidence>
<dbReference type="EC" id="3.1.4.52" evidence="1"/>
<dbReference type="Gene3D" id="3.30.70.270">
    <property type="match status" value="1"/>
</dbReference>
<dbReference type="InterPro" id="IPR043128">
    <property type="entry name" value="Rev_trsase/Diguanyl_cyclase"/>
</dbReference>
<feature type="domain" description="EAL" evidence="5">
    <location>
        <begin position="540"/>
        <end position="793"/>
    </location>
</feature>
<evidence type="ECO:0000259" key="6">
    <source>
        <dbReference type="PROSITE" id="PS50885"/>
    </source>
</evidence>
<dbReference type="Gene3D" id="3.20.20.450">
    <property type="entry name" value="EAL domain"/>
    <property type="match status" value="1"/>
</dbReference>